<dbReference type="CDD" id="cd17058">
    <property type="entry name" value="Ubl_SNRNP25"/>
    <property type="match status" value="1"/>
</dbReference>
<dbReference type="InterPro" id="IPR040610">
    <property type="entry name" value="SNRNP25_ubiquitin"/>
</dbReference>
<organism evidence="2 3">
    <name type="scientific">Cloeon dipterum</name>
    <dbReference type="NCBI Taxonomy" id="197152"/>
    <lineage>
        <taxon>Eukaryota</taxon>
        <taxon>Metazoa</taxon>
        <taxon>Ecdysozoa</taxon>
        <taxon>Arthropoda</taxon>
        <taxon>Hexapoda</taxon>
        <taxon>Insecta</taxon>
        <taxon>Pterygota</taxon>
        <taxon>Palaeoptera</taxon>
        <taxon>Ephemeroptera</taxon>
        <taxon>Pisciforma</taxon>
        <taxon>Baetidae</taxon>
        <taxon>Cloeon</taxon>
    </lineage>
</organism>
<keyword evidence="3" id="KW-1185">Reference proteome</keyword>
<dbReference type="GO" id="GO:0005689">
    <property type="term" value="C:U12-type spliceosomal complex"/>
    <property type="evidence" value="ECO:0007669"/>
    <property type="project" value="TreeGrafter"/>
</dbReference>
<sequence length="166" mass="18901">MSSEVEGPDEETQRLPKSHDDIVQMTKTALNTLIKNDPLLCDLPEDVTLDEIKAQVAVLQGTALSINVHREDGEVVKVIVDQRDATVSHLKRAFMRSTQLRLLRKQGRKVAISWKHIWKTNWLVFNGVKLQNDNAKLRDLGITNRANVSFAKRYRDKLKSNKVEGC</sequence>
<feature type="domain" description="SNRNP25 ubiquitin-like" evidence="1">
    <location>
        <begin position="65"/>
        <end position="153"/>
    </location>
</feature>
<dbReference type="GO" id="GO:0000398">
    <property type="term" value="P:mRNA splicing, via spliceosome"/>
    <property type="evidence" value="ECO:0007669"/>
    <property type="project" value="InterPro"/>
</dbReference>
<proteinExistence type="predicted"/>
<dbReference type="SUPFAM" id="SSF54236">
    <property type="entry name" value="Ubiquitin-like"/>
    <property type="match status" value="1"/>
</dbReference>
<evidence type="ECO:0000313" key="3">
    <source>
        <dbReference type="Proteomes" id="UP000494165"/>
    </source>
</evidence>
<protein>
    <recommendedName>
        <fullName evidence="1">SNRNP25 ubiquitin-like domain-containing protein</fullName>
    </recommendedName>
</protein>
<dbReference type="OrthoDB" id="72819at2759"/>
<dbReference type="InterPro" id="IPR029071">
    <property type="entry name" value="Ubiquitin-like_domsf"/>
</dbReference>
<gene>
    <name evidence="2" type="ORF">CLODIP_2_CD10602</name>
</gene>
<evidence type="ECO:0000313" key="2">
    <source>
        <dbReference type="EMBL" id="CAB3380350.1"/>
    </source>
</evidence>
<dbReference type="Pfam" id="PF18036">
    <property type="entry name" value="Ubiquitin_4"/>
    <property type="match status" value="1"/>
</dbReference>
<dbReference type="EMBL" id="CADEPI010000206">
    <property type="protein sequence ID" value="CAB3380350.1"/>
    <property type="molecule type" value="Genomic_DNA"/>
</dbReference>
<dbReference type="Gene3D" id="3.10.20.90">
    <property type="entry name" value="Phosphatidylinositol 3-kinase Catalytic Subunit, Chain A, domain 1"/>
    <property type="match status" value="1"/>
</dbReference>
<dbReference type="AlphaFoldDB" id="A0A8S1DIA1"/>
<dbReference type="Proteomes" id="UP000494165">
    <property type="component" value="Unassembled WGS sequence"/>
</dbReference>
<dbReference type="InterPro" id="IPR039690">
    <property type="entry name" value="SNRNP25"/>
</dbReference>
<comment type="caution">
    <text evidence="2">The sequence shown here is derived from an EMBL/GenBank/DDBJ whole genome shotgun (WGS) entry which is preliminary data.</text>
</comment>
<dbReference type="PANTHER" id="PTHR14942:SF0">
    <property type="entry name" value="U11_U12 SMALL NUCLEAR RIBONUCLEOPROTEIN 25 KDA PROTEIN"/>
    <property type="match status" value="1"/>
</dbReference>
<evidence type="ECO:0000259" key="1">
    <source>
        <dbReference type="Pfam" id="PF18036"/>
    </source>
</evidence>
<name>A0A8S1DIA1_9INSE</name>
<reference evidence="2 3" key="1">
    <citation type="submission" date="2020-04" db="EMBL/GenBank/DDBJ databases">
        <authorList>
            <person name="Alioto T."/>
            <person name="Alioto T."/>
            <person name="Gomez Garrido J."/>
        </authorList>
    </citation>
    <scope>NUCLEOTIDE SEQUENCE [LARGE SCALE GENOMIC DNA]</scope>
</reference>
<dbReference type="PANTHER" id="PTHR14942">
    <property type="entry name" value="U11/U12 SMALL NUCLEAR RIBONUCLEOPROTEIN 25 KDA PROTEIN"/>
    <property type="match status" value="1"/>
</dbReference>
<accession>A0A8S1DIA1</accession>